<name>A1BCU7_CHLPD</name>
<dbReference type="InterPro" id="IPR036873">
    <property type="entry name" value="Rhodanese-like_dom_sf"/>
</dbReference>
<dbReference type="InterPro" id="IPR050229">
    <property type="entry name" value="GlpE_sulfurtransferase"/>
</dbReference>
<sequence length="113" mass="12938">MIQKGALLVDVREPHEVARKSFDVPDSMLIPLSQLHKRFKEIPAKRQTVIACRSGNRSVTAVRFLMSHGYSKAVNLQDGIIRWEKEGLPVRRPLKQKSGSWFTRLFGRKSPVQ</sequence>
<accession>A1BCU7</accession>
<organism evidence="2 3">
    <name type="scientific">Chlorobium phaeobacteroides (strain DSM 266 / SMG 266 / 2430)</name>
    <dbReference type="NCBI Taxonomy" id="290317"/>
    <lineage>
        <taxon>Bacteria</taxon>
        <taxon>Pseudomonadati</taxon>
        <taxon>Chlorobiota</taxon>
        <taxon>Chlorobiia</taxon>
        <taxon>Chlorobiales</taxon>
        <taxon>Chlorobiaceae</taxon>
        <taxon>Chlorobium/Pelodictyon group</taxon>
        <taxon>Chlorobium</taxon>
    </lineage>
</organism>
<dbReference type="CDD" id="cd00158">
    <property type="entry name" value="RHOD"/>
    <property type="match status" value="1"/>
</dbReference>
<evidence type="ECO:0000313" key="3">
    <source>
        <dbReference type="Proteomes" id="UP000008701"/>
    </source>
</evidence>
<feature type="domain" description="Rhodanese" evidence="1">
    <location>
        <begin position="2"/>
        <end position="92"/>
    </location>
</feature>
<dbReference type="PANTHER" id="PTHR43031:SF1">
    <property type="entry name" value="PYRIDINE NUCLEOTIDE-DISULPHIDE OXIDOREDUCTASE"/>
    <property type="match status" value="1"/>
</dbReference>
<dbReference type="KEGG" id="cph:Cpha266_0154"/>
<dbReference type="STRING" id="290317.Cpha266_0154"/>
<evidence type="ECO:0000313" key="2">
    <source>
        <dbReference type="EMBL" id="ABL64224.1"/>
    </source>
</evidence>
<dbReference type="PANTHER" id="PTHR43031">
    <property type="entry name" value="FAD-DEPENDENT OXIDOREDUCTASE"/>
    <property type="match status" value="1"/>
</dbReference>
<dbReference type="HOGENOM" id="CLU_089574_13_0_10"/>
<dbReference type="SUPFAM" id="SSF52821">
    <property type="entry name" value="Rhodanese/Cell cycle control phosphatase"/>
    <property type="match status" value="1"/>
</dbReference>
<dbReference type="Gene3D" id="3.40.250.10">
    <property type="entry name" value="Rhodanese-like domain"/>
    <property type="match status" value="1"/>
</dbReference>
<dbReference type="AlphaFoldDB" id="A1BCU7"/>
<dbReference type="PROSITE" id="PS50206">
    <property type="entry name" value="RHODANESE_3"/>
    <property type="match status" value="1"/>
</dbReference>
<dbReference type="Pfam" id="PF00581">
    <property type="entry name" value="Rhodanese"/>
    <property type="match status" value="1"/>
</dbReference>
<gene>
    <name evidence="2" type="ordered locus">Cpha266_0154</name>
</gene>
<keyword evidence="3" id="KW-1185">Reference proteome</keyword>
<evidence type="ECO:0000259" key="1">
    <source>
        <dbReference type="PROSITE" id="PS50206"/>
    </source>
</evidence>
<protein>
    <submittedName>
        <fullName evidence="2">Rhodanese domain protein</fullName>
    </submittedName>
</protein>
<dbReference type="EMBL" id="CP000492">
    <property type="protein sequence ID" value="ABL64224.1"/>
    <property type="molecule type" value="Genomic_DNA"/>
</dbReference>
<dbReference type="Proteomes" id="UP000008701">
    <property type="component" value="Chromosome"/>
</dbReference>
<proteinExistence type="predicted"/>
<reference evidence="2 3" key="1">
    <citation type="submission" date="2006-12" db="EMBL/GenBank/DDBJ databases">
        <title>Complete sequence of Chlorobium phaeobacteroides DSM 266.</title>
        <authorList>
            <consortium name="US DOE Joint Genome Institute"/>
            <person name="Copeland A."/>
            <person name="Lucas S."/>
            <person name="Lapidus A."/>
            <person name="Barry K."/>
            <person name="Detter J.C."/>
            <person name="Glavina del Rio T."/>
            <person name="Hammon N."/>
            <person name="Israni S."/>
            <person name="Pitluck S."/>
            <person name="Goltsman E."/>
            <person name="Schmutz J."/>
            <person name="Larimer F."/>
            <person name="Land M."/>
            <person name="Hauser L."/>
            <person name="Mikhailova N."/>
            <person name="Li T."/>
            <person name="Overmann J."/>
            <person name="Bryant D.A."/>
            <person name="Richardson P."/>
        </authorList>
    </citation>
    <scope>NUCLEOTIDE SEQUENCE [LARGE SCALE GENOMIC DNA]</scope>
    <source>
        <strain evidence="2 3">DSM 266</strain>
    </source>
</reference>
<dbReference type="InterPro" id="IPR001763">
    <property type="entry name" value="Rhodanese-like_dom"/>
</dbReference>
<dbReference type="SMART" id="SM00450">
    <property type="entry name" value="RHOD"/>
    <property type="match status" value="1"/>
</dbReference>
<dbReference type="eggNOG" id="COG0607">
    <property type="taxonomic scope" value="Bacteria"/>
</dbReference>